<evidence type="ECO:0000313" key="1">
    <source>
        <dbReference type="EMBL" id="CAD8178914.1"/>
    </source>
</evidence>
<protein>
    <submittedName>
        <fullName evidence="1">Uncharacterized protein</fullName>
    </submittedName>
</protein>
<reference evidence="1" key="1">
    <citation type="submission" date="2021-01" db="EMBL/GenBank/DDBJ databases">
        <authorList>
            <consortium name="Genoscope - CEA"/>
            <person name="William W."/>
        </authorList>
    </citation>
    <scope>NUCLEOTIDE SEQUENCE</scope>
</reference>
<dbReference type="Proteomes" id="UP000683925">
    <property type="component" value="Unassembled WGS sequence"/>
</dbReference>
<proteinExistence type="predicted"/>
<organism evidence="1 2">
    <name type="scientific">Paramecium octaurelia</name>
    <dbReference type="NCBI Taxonomy" id="43137"/>
    <lineage>
        <taxon>Eukaryota</taxon>
        <taxon>Sar</taxon>
        <taxon>Alveolata</taxon>
        <taxon>Ciliophora</taxon>
        <taxon>Intramacronucleata</taxon>
        <taxon>Oligohymenophorea</taxon>
        <taxon>Peniculida</taxon>
        <taxon>Parameciidae</taxon>
        <taxon>Paramecium</taxon>
    </lineage>
</organism>
<name>A0A8S1VNA6_PAROT</name>
<dbReference type="AlphaFoldDB" id="A0A8S1VNA6"/>
<dbReference type="EMBL" id="CAJJDP010000071">
    <property type="protein sequence ID" value="CAD8178914.1"/>
    <property type="molecule type" value="Genomic_DNA"/>
</dbReference>
<gene>
    <name evidence="1" type="ORF">POCTA_138.1.T0720010</name>
</gene>
<sequence length="41" mass="4563">MGDFHLPPPLTFGLYLLKNQKAILVSSAYAQKLSTQKQEVS</sequence>
<comment type="caution">
    <text evidence="1">The sequence shown here is derived from an EMBL/GenBank/DDBJ whole genome shotgun (WGS) entry which is preliminary data.</text>
</comment>
<accession>A0A8S1VNA6</accession>
<keyword evidence="2" id="KW-1185">Reference proteome</keyword>
<evidence type="ECO:0000313" key="2">
    <source>
        <dbReference type="Proteomes" id="UP000683925"/>
    </source>
</evidence>